<dbReference type="SMART" id="SM00146">
    <property type="entry name" value="PI3Kc"/>
    <property type="match status" value="1"/>
</dbReference>
<evidence type="ECO:0000256" key="9">
    <source>
        <dbReference type="ARBA" id="ARBA00047899"/>
    </source>
</evidence>
<name>A0A914Z0Q0_9BILA</name>
<dbReference type="GO" id="GO:0031931">
    <property type="term" value="C:TORC1 complex"/>
    <property type="evidence" value="ECO:0007669"/>
    <property type="project" value="TreeGrafter"/>
</dbReference>
<dbReference type="GO" id="GO:0005524">
    <property type="term" value="F:ATP binding"/>
    <property type="evidence" value="ECO:0007669"/>
    <property type="project" value="UniProtKB-KW"/>
</dbReference>
<dbReference type="SUPFAM" id="SSF56112">
    <property type="entry name" value="Protein kinase-like (PK-like)"/>
    <property type="match status" value="1"/>
</dbReference>
<comment type="catalytic activity">
    <reaction evidence="10">
        <text>L-seryl-[protein] + ATP = O-phospho-L-seryl-[protein] + ADP + H(+)</text>
        <dbReference type="Rhea" id="RHEA:17989"/>
        <dbReference type="Rhea" id="RHEA-COMP:9863"/>
        <dbReference type="Rhea" id="RHEA-COMP:11604"/>
        <dbReference type="ChEBI" id="CHEBI:15378"/>
        <dbReference type="ChEBI" id="CHEBI:29999"/>
        <dbReference type="ChEBI" id="CHEBI:30616"/>
        <dbReference type="ChEBI" id="CHEBI:83421"/>
        <dbReference type="ChEBI" id="CHEBI:456216"/>
        <dbReference type="EC" id="2.7.11.1"/>
    </reaction>
</comment>
<dbReference type="PROSITE" id="PS50290">
    <property type="entry name" value="PI3_4_KINASE_3"/>
    <property type="match status" value="1"/>
</dbReference>
<dbReference type="PANTHER" id="PTHR11139">
    <property type="entry name" value="ATAXIA TELANGIECTASIA MUTATED ATM -RELATED"/>
    <property type="match status" value="1"/>
</dbReference>
<evidence type="ECO:0000256" key="5">
    <source>
        <dbReference type="ARBA" id="ARBA00022741"/>
    </source>
</evidence>
<evidence type="ECO:0000256" key="3">
    <source>
        <dbReference type="ARBA" id="ARBA00022527"/>
    </source>
</evidence>
<evidence type="ECO:0000256" key="7">
    <source>
        <dbReference type="ARBA" id="ARBA00022840"/>
    </source>
</evidence>
<comment type="similarity">
    <text evidence="1">Belongs to the PI3/PI4-kinase family.</text>
</comment>
<dbReference type="WBParaSite" id="PSU_v2.g5463.t1">
    <property type="protein sequence ID" value="PSU_v2.g5463.t1"/>
    <property type="gene ID" value="PSU_v2.g5463"/>
</dbReference>
<dbReference type="Pfam" id="PF15785">
    <property type="entry name" value="SMG1"/>
    <property type="match status" value="1"/>
</dbReference>
<dbReference type="InterPro" id="IPR011009">
    <property type="entry name" value="Kinase-like_dom_sf"/>
</dbReference>
<dbReference type="Proteomes" id="UP000887577">
    <property type="component" value="Unplaced"/>
</dbReference>
<dbReference type="InterPro" id="IPR050517">
    <property type="entry name" value="DDR_Repair_Kinase"/>
</dbReference>
<evidence type="ECO:0000313" key="13">
    <source>
        <dbReference type="Proteomes" id="UP000887577"/>
    </source>
</evidence>
<evidence type="ECO:0000256" key="2">
    <source>
        <dbReference type="ARBA" id="ARBA00012513"/>
    </source>
</evidence>
<dbReference type="GO" id="GO:0005737">
    <property type="term" value="C:cytoplasm"/>
    <property type="evidence" value="ECO:0007669"/>
    <property type="project" value="TreeGrafter"/>
</dbReference>
<evidence type="ECO:0000256" key="6">
    <source>
        <dbReference type="ARBA" id="ARBA00022777"/>
    </source>
</evidence>
<protein>
    <recommendedName>
        <fullName evidence="2">non-specific serine/threonine protein kinase</fullName>
        <ecNumber evidence="2">2.7.11.1</ecNumber>
    </recommendedName>
</protein>
<dbReference type="PANTHER" id="PTHR11139:SF119">
    <property type="entry name" value="SERINE_THREONINE-PROTEIN KINASE SMG1"/>
    <property type="match status" value="1"/>
</dbReference>
<evidence type="ECO:0000259" key="11">
    <source>
        <dbReference type="PROSITE" id="PS50290"/>
    </source>
</evidence>
<evidence type="ECO:0000256" key="8">
    <source>
        <dbReference type="ARBA" id="ARBA00023161"/>
    </source>
</evidence>
<feature type="domain" description="FATC" evidence="12">
    <location>
        <begin position="2147"/>
        <end position="2179"/>
    </location>
</feature>
<keyword evidence="4" id="KW-0808">Transferase</keyword>
<accession>A0A914Z0Q0</accession>
<dbReference type="SMART" id="SM01343">
    <property type="entry name" value="FATC"/>
    <property type="match status" value="1"/>
</dbReference>
<evidence type="ECO:0000256" key="4">
    <source>
        <dbReference type="ARBA" id="ARBA00022679"/>
    </source>
</evidence>
<reference evidence="14" key="1">
    <citation type="submission" date="2022-11" db="UniProtKB">
        <authorList>
            <consortium name="WormBaseParasite"/>
        </authorList>
    </citation>
    <scope>IDENTIFICATION</scope>
</reference>
<dbReference type="Gene3D" id="1.10.1070.11">
    <property type="entry name" value="Phosphatidylinositol 3-/4-kinase, catalytic domain"/>
    <property type="match status" value="1"/>
</dbReference>
<dbReference type="InterPro" id="IPR031559">
    <property type="entry name" value="SMG1"/>
</dbReference>
<dbReference type="PROSITE" id="PS51190">
    <property type="entry name" value="FATC"/>
    <property type="match status" value="1"/>
</dbReference>
<dbReference type="InterPro" id="IPR036940">
    <property type="entry name" value="PI3/4_kinase_cat_sf"/>
</dbReference>
<evidence type="ECO:0000256" key="1">
    <source>
        <dbReference type="ARBA" id="ARBA00011031"/>
    </source>
</evidence>
<comment type="catalytic activity">
    <reaction evidence="9">
        <text>L-threonyl-[protein] + ATP = O-phospho-L-threonyl-[protein] + ADP + H(+)</text>
        <dbReference type="Rhea" id="RHEA:46608"/>
        <dbReference type="Rhea" id="RHEA-COMP:11060"/>
        <dbReference type="Rhea" id="RHEA-COMP:11605"/>
        <dbReference type="ChEBI" id="CHEBI:15378"/>
        <dbReference type="ChEBI" id="CHEBI:30013"/>
        <dbReference type="ChEBI" id="CHEBI:30616"/>
        <dbReference type="ChEBI" id="CHEBI:61977"/>
        <dbReference type="ChEBI" id="CHEBI:456216"/>
        <dbReference type="EC" id="2.7.11.1"/>
    </reaction>
</comment>
<evidence type="ECO:0000259" key="12">
    <source>
        <dbReference type="PROSITE" id="PS51190"/>
    </source>
</evidence>
<keyword evidence="13" id="KW-1185">Reference proteome</keyword>
<dbReference type="EC" id="2.7.11.1" evidence="2"/>
<dbReference type="GO" id="GO:0005634">
    <property type="term" value="C:nucleus"/>
    <property type="evidence" value="ECO:0007669"/>
    <property type="project" value="TreeGrafter"/>
</dbReference>
<evidence type="ECO:0000313" key="14">
    <source>
        <dbReference type="WBParaSite" id="PSU_v2.g5463.t1"/>
    </source>
</evidence>
<dbReference type="GO" id="GO:0000184">
    <property type="term" value="P:nuclear-transcribed mRNA catabolic process, nonsense-mediated decay"/>
    <property type="evidence" value="ECO:0007669"/>
    <property type="project" value="UniProtKB-KW"/>
</dbReference>
<sequence length="2179" mass="248827">MSSLVQLYEKLVQALSNDSKNTSDIEEILADIKDVTLKLPPFASSAIYSSTLIRKLSLILNYGGYAKECLIQIIFGCDHFFDDVLIEQKLIAYEVISLLTKMLDPLDFERLPKIYAFVVEKLKNCVERLLSDKACKKNHFEVLFVSFLASLKPLLAAKNSLVVMSGLSPPLFEFLFEQLPICNRSFASRYPLAHLSLLKIAKYFSEVNGFFSSASNLRKTTPSYSPSDGLFTIPEARHSKCLTVIFSTLSMLLHNGTVLSNDTIETILLWSQAIPNSLGDAFASILEKPQLLTFRTELFFFAFAGIKKPLSVRRLLESVTQKYFVIGIIPQLNDTTNNMFWRKLLSFMGTVSEAEYKRIFYVLRSSALVRPLLQNSLADMSEKRQTTLKESSFGHREFILLSNFMINLEPPLTNGRHETCLKAIDLILNNTESSKMFGNDFDGWRNAVAYLALYCIENKMKTYYGKPLETFIAFDNGIRSLMNASNTSKVPDGLEYLMFPAYVDSEEESFNRLKLFPSEDFLRANCYLSFVDSLEKFMSFAERGSILDIASISESSRQFFITNLSSCQGWITRISLPLLQVCYKAGRYAQVVRFATFICHVQQQKSEIAKKALKLDDTSYLILYWLVKALVQLSAPQAIYGVHTYTTTVFATDLEFIWPAISAAGGQFEDALNKIELMLAFDSLHEIARNFLQELRIFIFNKIRMPSIFLKSSKLSPPPSEGNTLAWNEWKRCAKFLGEGQSVKDMEEKPKPDARIHSLPWEIEYRLMDFEQKLMDIQQKLDVFSQHKKNRHQRSEYLNVIENELKELGNQINQYLYALNMVDIPSKFHSKFAILETIRKLISGKLLFENHKNGSIHFKKELDLIELNQSLLDKWRINTVDRLSIGQQIGSWIDKLNYYDYEKVYESHLTLTKLACKTGNLQMAKHHLHQMEEIKKAEQAMEVYSNYSQNPYGMMNGSPIFNPQSFNQLPGYPIAPGFAVVSPVMPSSLQMSPNNLSISLPLEMIVQAAKIARLSKINKDDGTAFFTLGNAISIQDVAMCSPSISPAPGMQRENPEFLFQIEKVRRAVLKLGNWATEVSNGYQRICETNKYQPNPLWDMILKRFNILGNVCGDTTAEKTLEGSLYWLATEIGSNLTTQQVYFAKAHRKLAEWSLEQLYKDEDCILNLTGTEIMGLQTFGITTDHVKYKEFQKLLTLSTNFIAFKKEAISLLKNVSISAFESLSFERLWNQIKHRQATLFDITLKGYLHFLAQSGSESQRSIHTVTPTLHILKMLVTHPDLFELTTRGRWLADTNENIWKDIIPQLFARLNHPDLKVRTAICDLLKKISVTSPHAICFPAIVGAYFSRSILVPSEAENDHTIGENEDVEMTDGFGISGNVKQDRTQMSAACLGIVEALQQQYPQLVSDVTTFIRELQRINMLNEEKWMFVLNNLDMEMTKRIRQLEIEDQRTFASKHLSVDERIDISRKRSELFTGIICQILEDFCNSTFKTEGTDVSLNEASFREEFERDISAALKHFIEHRIKDPKQAWSPFKKLATVFNHRASKKSSLSLNIHDLSPFLATMRNSAIPMPGQELQDGNIITIASMKEQVTIMVTKTRPKKITFIGSDGKEYVFLFKGHEDLHLDERVMQLLHICNLMLSDKKHISAEDAWPPYICKNYSVTPIGIRSGLIRWVSGATSMFQIYRKWKSRQNNRDTKKTEKQENAERPMDIFFKHLKSAFQANNIPLEIQQDRKQWPVPILRQVLEQLIAATPRDILSRELWMAAGNSETWWKVTQRFSRSTAVASMVGAVIGLGDRHMENLLINLSSGDVIHIDYNVCFDKGRHLRVPETVPFRLTGNIVNALGPTQIEGTFRQSCEHVMGVLRTGKETLSCLFDAFVYDPLVDWAMQDQMASATVNVSTILAVYGNGECNISNNQFNLSLFKLRIQEFQVLWLNSAKLLEDSIQKLLFVLQQLKKTNNVIETAELNAKLSELTTGLHNAIRKHYNIASYFRPLIKSLSSSDDSFCNYAQQYSENLSDSLARGFKLLNESDFNVENCYEALKSVAEHVYEVHNGLIKLGEINQLKLTSNNLCTTFEDLQVNEENPMPRHLREDENAHAKMISKRIRRRLDGCEYLQTIDSSTVMDSTKSTRRQGVDALPMCYEGPEMTTTEQVNMLIDSATNLDNLCLLYEGWTAWV</sequence>
<dbReference type="Gene3D" id="3.30.1010.10">
    <property type="entry name" value="Phosphatidylinositol 3-kinase Catalytic Subunit, Chain A, domain 4"/>
    <property type="match status" value="1"/>
</dbReference>
<proteinExistence type="inferred from homology"/>
<dbReference type="Pfam" id="PF00454">
    <property type="entry name" value="PI3_PI4_kinase"/>
    <property type="match status" value="1"/>
</dbReference>
<dbReference type="InterPro" id="IPR000403">
    <property type="entry name" value="PI3/4_kinase_cat_dom"/>
</dbReference>
<evidence type="ECO:0000256" key="10">
    <source>
        <dbReference type="ARBA" id="ARBA00048679"/>
    </source>
</evidence>
<dbReference type="InterPro" id="IPR003152">
    <property type="entry name" value="FATC_dom"/>
</dbReference>
<dbReference type="GO" id="GO:0031932">
    <property type="term" value="C:TORC2 complex"/>
    <property type="evidence" value="ECO:0007669"/>
    <property type="project" value="TreeGrafter"/>
</dbReference>
<keyword evidence="6" id="KW-0418">Kinase</keyword>
<dbReference type="GO" id="GO:0004674">
    <property type="term" value="F:protein serine/threonine kinase activity"/>
    <property type="evidence" value="ECO:0007669"/>
    <property type="project" value="UniProtKB-KW"/>
</dbReference>
<keyword evidence="8" id="KW-0866">Nonsense-mediated mRNA decay</keyword>
<dbReference type="GO" id="GO:0031929">
    <property type="term" value="P:TOR signaling"/>
    <property type="evidence" value="ECO:0007669"/>
    <property type="project" value="TreeGrafter"/>
</dbReference>
<keyword evidence="5" id="KW-0547">Nucleotide-binding</keyword>
<keyword evidence="7" id="KW-0067">ATP-binding</keyword>
<organism evidence="13 14">
    <name type="scientific">Panagrolaimus superbus</name>
    <dbReference type="NCBI Taxonomy" id="310955"/>
    <lineage>
        <taxon>Eukaryota</taxon>
        <taxon>Metazoa</taxon>
        <taxon>Ecdysozoa</taxon>
        <taxon>Nematoda</taxon>
        <taxon>Chromadorea</taxon>
        <taxon>Rhabditida</taxon>
        <taxon>Tylenchina</taxon>
        <taxon>Panagrolaimomorpha</taxon>
        <taxon>Panagrolaimoidea</taxon>
        <taxon>Panagrolaimidae</taxon>
        <taxon>Panagrolaimus</taxon>
    </lineage>
</organism>
<feature type="domain" description="PI3K/PI4K catalytic" evidence="11">
    <location>
        <begin position="1587"/>
        <end position="1936"/>
    </location>
</feature>
<dbReference type="InterPro" id="IPR039414">
    <property type="entry name" value="SMG1_PIKKc"/>
</dbReference>
<dbReference type="CDD" id="cd05170">
    <property type="entry name" value="PIKKc_SMG1"/>
    <property type="match status" value="1"/>
</dbReference>
<keyword evidence="3" id="KW-0723">Serine/threonine-protein kinase</keyword>
<dbReference type="Pfam" id="PF02260">
    <property type="entry name" value="FATC"/>
    <property type="match status" value="1"/>
</dbReference>
<dbReference type="GO" id="GO:0016242">
    <property type="term" value="P:negative regulation of macroautophagy"/>
    <property type="evidence" value="ECO:0007669"/>
    <property type="project" value="TreeGrafter"/>
</dbReference>